<dbReference type="GO" id="GO:0005516">
    <property type="term" value="F:calmodulin binding"/>
    <property type="evidence" value="ECO:0007669"/>
    <property type="project" value="InterPro"/>
</dbReference>
<accession>B9G8S5</accession>
<name>B9G8S5_ORYSJ</name>
<reference evidence="2" key="2">
    <citation type="submission" date="2008-12" db="EMBL/GenBank/DDBJ databases">
        <title>Improved gene annotation of the rice (Oryza sativa) genomes.</title>
        <authorList>
            <person name="Wang J."/>
            <person name="Li R."/>
            <person name="Fan W."/>
            <person name="Huang Q."/>
            <person name="Zhang J."/>
            <person name="Zhou Y."/>
            <person name="Hu Y."/>
            <person name="Zi S."/>
            <person name="Li J."/>
            <person name="Ni P."/>
            <person name="Zheng H."/>
            <person name="Zhang Y."/>
            <person name="Zhao M."/>
            <person name="Hao Q."/>
            <person name="McDermott J."/>
            <person name="Samudrala R."/>
            <person name="Kristiansen K."/>
            <person name="Wong G.K.-S."/>
        </authorList>
    </citation>
    <scope>NUCLEOTIDE SEQUENCE</scope>
</reference>
<dbReference type="InterPro" id="IPR012416">
    <property type="entry name" value="CBP60"/>
</dbReference>
<reference evidence="2" key="1">
    <citation type="journal article" date="2005" name="PLoS Biol.">
        <title>The genomes of Oryza sativa: a history of duplications.</title>
        <authorList>
            <person name="Yu J."/>
            <person name="Wang J."/>
            <person name="Lin W."/>
            <person name="Li S."/>
            <person name="Li H."/>
            <person name="Zhou J."/>
            <person name="Ni P."/>
            <person name="Dong W."/>
            <person name="Hu S."/>
            <person name="Zeng C."/>
            <person name="Zhang J."/>
            <person name="Zhang Y."/>
            <person name="Li R."/>
            <person name="Xu Z."/>
            <person name="Li S."/>
            <person name="Li X."/>
            <person name="Zheng H."/>
            <person name="Cong L."/>
            <person name="Lin L."/>
            <person name="Yin J."/>
            <person name="Geng J."/>
            <person name="Li G."/>
            <person name="Shi J."/>
            <person name="Liu J."/>
            <person name="Lv H."/>
            <person name="Li J."/>
            <person name="Wang J."/>
            <person name="Deng Y."/>
            <person name="Ran L."/>
            <person name="Shi X."/>
            <person name="Wang X."/>
            <person name="Wu Q."/>
            <person name="Li C."/>
            <person name="Ren X."/>
            <person name="Wang J."/>
            <person name="Wang X."/>
            <person name="Li D."/>
            <person name="Liu D."/>
            <person name="Zhang X."/>
            <person name="Ji Z."/>
            <person name="Zhao W."/>
            <person name="Sun Y."/>
            <person name="Zhang Z."/>
            <person name="Bao J."/>
            <person name="Han Y."/>
            <person name="Dong L."/>
            <person name="Ji J."/>
            <person name="Chen P."/>
            <person name="Wu S."/>
            <person name="Liu J."/>
            <person name="Xiao Y."/>
            <person name="Bu D."/>
            <person name="Tan J."/>
            <person name="Yang L."/>
            <person name="Ye C."/>
            <person name="Zhang J."/>
            <person name="Xu J."/>
            <person name="Zhou Y."/>
            <person name="Yu Y."/>
            <person name="Zhang B."/>
            <person name="Zhuang S."/>
            <person name="Wei H."/>
            <person name="Liu B."/>
            <person name="Lei M."/>
            <person name="Yu H."/>
            <person name="Li Y."/>
            <person name="Xu H."/>
            <person name="Wei S."/>
            <person name="He X."/>
            <person name="Fang L."/>
            <person name="Zhang Z."/>
            <person name="Zhang Y."/>
            <person name="Huang X."/>
            <person name="Su Z."/>
            <person name="Tong W."/>
            <person name="Li J."/>
            <person name="Tong Z."/>
            <person name="Li S."/>
            <person name="Ye J."/>
            <person name="Wang L."/>
            <person name="Fang L."/>
            <person name="Lei T."/>
            <person name="Chen C."/>
            <person name="Chen H."/>
            <person name="Xu Z."/>
            <person name="Li H."/>
            <person name="Huang H."/>
            <person name="Zhang F."/>
            <person name="Xu H."/>
            <person name="Li N."/>
            <person name="Zhao C."/>
            <person name="Li S."/>
            <person name="Dong L."/>
            <person name="Huang Y."/>
            <person name="Li L."/>
            <person name="Xi Y."/>
            <person name="Qi Q."/>
            <person name="Li W."/>
            <person name="Zhang B."/>
            <person name="Hu W."/>
            <person name="Zhang Y."/>
            <person name="Tian X."/>
            <person name="Jiao Y."/>
            <person name="Liang X."/>
            <person name="Jin J."/>
            <person name="Gao L."/>
            <person name="Zheng W."/>
            <person name="Hao B."/>
            <person name="Liu S."/>
            <person name="Wang W."/>
            <person name="Yuan L."/>
            <person name="Cao M."/>
            <person name="McDermott J."/>
            <person name="Samudrala R."/>
            <person name="Wang J."/>
            <person name="Wong G.K."/>
            <person name="Yang H."/>
        </authorList>
    </citation>
    <scope>NUCLEOTIDE SEQUENCE [LARGE SCALE GENOMIC DNA]</scope>
</reference>
<evidence type="ECO:0000259" key="1">
    <source>
        <dbReference type="Pfam" id="PF20452"/>
    </source>
</evidence>
<proteinExistence type="predicted"/>
<dbReference type="AlphaFoldDB" id="B9G8S5"/>
<dbReference type="EMBL" id="CM000148">
    <property type="protein sequence ID" value="EEE52540.1"/>
    <property type="molecule type" value="Genomic_DNA"/>
</dbReference>
<dbReference type="InterPro" id="IPR046829">
    <property type="entry name" value="Calmod_bind_C"/>
</dbReference>
<feature type="domain" description="Calmodulin binding protein C-terminal" evidence="1">
    <location>
        <begin position="153"/>
        <end position="211"/>
    </location>
</feature>
<evidence type="ECO:0000313" key="2">
    <source>
        <dbReference type="EMBL" id="EEE52540.1"/>
    </source>
</evidence>
<dbReference type="PANTHER" id="PTHR31713:SF10">
    <property type="entry name" value="EXPRESSED PROTEIN"/>
    <property type="match status" value="1"/>
</dbReference>
<dbReference type="PANTHER" id="PTHR31713">
    <property type="entry name" value="OS02G0177800 PROTEIN"/>
    <property type="match status" value="1"/>
</dbReference>
<gene>
    <name evidence="2" type="ORF">OsJ_34768</name>
</gene>
<organism evidence="2">
    <name type="scientific">Oryza sativa subsp. japonica</name>
    <name type="common">Rice</name>
    <dbReference type="NCBI Taxonomy" id="39947"/>
    <lineage>
        <taxon>Eukaryota</taxon>
        <taxon>Viridiplantae</taxon>
        <taxon>Streptophyta</taxon>
        <taxon>Embryophyta</taxon>
        <taxon>Tracheophyta</taxon>
        <taxon>Spermatophyta</taxon>
        <taxon>Magnoliopsida</taxon>
        <taxon>Liliopsida</taxon>
        <taxon>Poales</taxon>
        <taxon>Poaceae</taxon>
        <taxon>BOP clade</taxon>
        <taxon>Oryzoideae</taxon>
        <taxon>Oryzeae</taxon>
        <taxon>Oryzinae</taxon>
        <taxon>Oryza</taxon>
        <taxon>Oryza sativa</taxon>
    </lineage>
</organism>
<dbReference type="Pfam" id="PF20452">
    <property type="entry name" value="Calmod_bind_C"/>
    <property type="match status" value="1"/>
</dbReference>
<protein>
    <recommendedName>
        <fullName evidence="1">Calmodulin binding protein C-terminal domain-containing protein</fullName>
    </recommendedName>
</protein>
<sequence>MPPKRKSPPPPPPHGPVVVVPPPPYRRRLEIIDLPQGAAAPTTPTPGKWQLPRVPIAFIALYFIVLVEGKSNRRIRRVVRKENIISQEKVLQAFDNALQKHLNPIHRSLESLTERIDTLTHEVECFKLEKNSKDWKETVKHARKCDLEGNCNLKSYRVEEKHVVLFFNCVHDLVGAQFHDGYVTKDNFNSDQQDAVNCLKKQAYDALDDIAFDDKMKDNYPVSLSSAMNTSITDGDASIPLTDRAGTNYPDLHVTSQAVGNSHHAEIYQEPELLQALLNYNSAYEGYRAGAVAQIYGGFSEVDIPIGCYIGQTSEGTSSGGNALIGLMNMSQNGSDGSNIAELIDNDIDPYQYII</sequence>
<dbReference type="Proteomes" id="UP000007752">
    <property type="component" value="Chromosome 11"/>
</dbReference>